<sequence length="391" mass="44428">MIKAEQGRTVADADIFDLSQVVAPHIIGHNSKETLFDEQRLKDELIEKATTRLRRRLLEERLSNVMHNVIEMQSQLEFLRVDAAATIDAVAKMDDDDGKCRLEALERRLQAHQEQLNQLKNNPATTTTSETATTEENSTLCDKPTAPSGFSMSRLSSLSLMSSLFSRSNSSSISSHSSYSMEQDDDDDCCSVASFMTEEQQRSHRIRRMRLQRQQQQPYSRSCYMREGMTFEEEESDSSCDDDVLSDIGTLSSASSLSRPRALYEVAPAFAKRLNEHCHPLSPKEYFYEERNVLDDAMSFLDSLSDNADDGGFGQDMDFLLRHPDLCCRPLSEIQGTMTEIQRRESQTTLAQWTQAACAQSWKWYKFLNVLTAAVMISVLKGPDDMLDDRF</sequence>
<evidence type="ECO:0000256" key="1">
    <source>
        <dbReference type="SAM" id="MobiDB-lite"/>
    </source>
</evidence>
<dbReference type="AlphaFoldDB" id="A0A077WIL5"/>
<evidence type="ECO:0000313" key="2">
    <source>
        <dbReference type="EMBL" id="CDS06979.1"/>
    </source>
</evidence>
<feature type="compositionally biased region" description="Low complexity" evidence="1">
    <location>
        <begin position="121"/>
        <end position="139"/>
    </location>
</feature>
<gene>
    <name evidence="2" type="ORF">LRAMOSA09502</name>
</gene>
<dbReference type="EMBL" id="LK023322">
    <property type="protein sequence ID" value="CDS06979.1"/>
    <property type="molecule type" value="Genomic_DNA"/>
</dbReference>
<organism evidence="2">
    <name type="scientific">Lichtheimia ramosa</name>
    <dbReference type="NCBI Taxonomy" id="688394"/>
    <lineage>
        <taxon>Eukaryota</taxon>
        <taxon>Fungi</taxon>
        <taxon>Fungi incertae sedis</taxon>
        <taxon>Mucoromycota</taxon>
        <taxon>Mucoromycotina</taxon>
        <taxon>Mucoromycetes</taxon>
        <taxon>Mucorales</taxon>
        <taxon>Lichtheimiaceae</taxon>
        <taxon>Lichtheimia</taxon>
    </lineage>
</organism>
<protein>
    <submittedName>
        <fullName evidence="2">Uncharacterized protein</fullName>
    </submittedName>
</protein>
<name>A0A077WIL5_9FUNG</name>
<dbReference type="OrthoDB" id="2276935at2759"/>
<reference evidence="2" key="1">
    <citation type="journal article" date="2014" name="Genome Announc.">
        <title>De novo whole-genome sequence and genome annotation of Lichtheimia ramosa.</title>
        <authorList>
            <person name="Linde J."/>
            <person name="Schwartze V."/>
            <person name="Binder U."/>
            <person name="Lass-Florl C."/>
            <person name="Voigt K."/>
            <person name="Horn F."/>
        </authorList>
    </citation>
    <scope>NUCLEOTIDE SEQUENCE</scope>
    <source>
        <strain evidence="2">JMRC FSU:6197</strain>
    </source>
</reference>
<accession>A0A077WIL5</accession>
<feature type="region of interest" description="Disordered" evidence="1">
    <location>
        <begin position="119"/>
        <end position="147"/>
    </location>
</feature>
<proteinExistence type="predicted"/>